<evidence type="ECO:0008006" key="6">
    <source>
        <dbReference type="Google" id="ProtNLM"/>
    </source>
</evidence>
<keyword evidence="3" id="KW-1133">Transmembrane helix</keyword>
<proteinExistence type="predicted"/>
<evidence type="ECO:0000256" key="3">
    <source>
        <dbReference type="SAM" id="Phobius"/>
    </source>
</evidence>
<dbReference type="RefSeq" id="WP_146436480.1">
    <property type="nucleotide sequence ID" value="NZ_VIGV01000006.1"/>
</dbReference>
<evidence type="ECO:0000256" key="1">
    <source>
        <dbReference type="SAM" id="Coils"/>
    </source>
</evidence>
<evidence type="ECO:0000313" key="4">
    <source>
        <dbReference type="EMBL" id="TWS22852.1"/>
    </source>
</evidence>
<sequence length="250" mass="25393">MDIAGMVRAVFLRRVVVAVVIIAALVGGAAGWKSVTVEYESVGAVVAIPPGAGNPNPALNPFTNLSNTAQLAHVLATVALSEDARRVVVAKGGSPDYVVSTVAGEGSSALLSPQVLFAVRAPDQWVAREAAVALIDFLRARLQSMQREAGALEGTLADLRVTVEPRAGTLSGADPKRAAVGYAMGGVLLTLFVFVLIAGLRSAVAGAASRDPGPDGEEPGGDGPDGDEPGGDAAPSGGTAEIRRPDRVRL</sequence>
<dbReference type="Proteomes" id="UP000319792">
    <property type="component" value="Unassembled WGS sequence"/>
</dbReference>
<evidence type="ECO:0000313" key="5">
    <source>
        <dbReference type="Proteomes" id="UP000319792"/>
    </source>
</evidence>
<reference evidence="4 5" key="1">
    <citation type="submission" date="2019-06" db="EMBL/GenBank/DDBJ databases">
        <authorList>
            <person name="Teng J.L.L."/>
            <person name="Lee H.H."/>
            <person name="Lau S.K.P."/>
            <person name="Woo P.C.Y."/>
        </authorList>
    </citation>
    <scope>NUCLEOTIDE SEQUENCE [LARGE SCALE GENOMIC DNA]</scope>
    <source>
        <strain evidence="4 5">HKU70</strain>
    </source>
</reference>
<keyword evidence="3" id="KW-0812">Transmembrane</keyword>
<dbReference type="OrthoDB" id="4774080at2"/>
<keyword evidence="3" id="KW-0472">Membrane</keyword>
<keyword evidence="1" id="KW-0175">Coiled coil</keyword>
<protein>
    <recommendedName>
        <fullName evidence="6">Lipopolysaccharide biosynthesis protein</fullName>
    </recommendedName>
</protein>
<feature type="compositionally biased region" description="Acidic residues" evidence="2">
    <location>
        <begin position="214"/>
        <end position="230"/>
    </location>
</feature>
<reference evidence="4 5" key="2">
    <citation type="submission" date="2019-08" db="EMBL/GenBank/DDBJ databases">
        <title>Tsukamurella conjunctivitidis sp. nov., Tsukamurella assacharolytica sp. nov. and Tsukamurella sputae sp. nov. isolated from patients with conjunctivitis, bacteraemia (lymphoma) and respiratory infection (sputum) in Hong Kong.</title>
        <authorList>
            <person name="Fok K.M.N."/>
            <person name="Fong J.Y.H."/>
        </authorList>
    </citation>
    <scope>NUCLEOTIDE SEQUENCE [LARGE SCALE GENOMIC DNA]</scope>
    <source>
        <strain evidence="4 5">HKU70</strain>
    </source>
</reference>
<feature type="transmembrane region" description="Helical" evidence="3">
    <location>
        <begin position="179"/>
        <end position="200"/>
    </location>
</feature>
<keyword evidence="5" id="KW-1185">Reference proteome</keyword>
<organism evidence="4 5">
    <name type="scientific">Tsukamurella sputi</name>
    <dbReference type="NCBI Taxonomy" id="2591848"/>
    <lineage>
        <taxon>Bacteria</taxon>
        <taxon>Bacillati</taxon>
        <taxon>Actinomycetota</taxon>
        <taxon>Actinomycetes</taxon>
        <taxon>Mycobacteriales</taxon>
        <taxon>Tsukamurellaceae</taxon>
        <taxon>Tsukamurella</taxon>
    </lineage>
</organism>
<dbReference type="EMBL" id="VIGV01000006">
    <property type="protein sequence ID" value="TWS22852.1"/>
    <property type="molecule type" value="Genomic_DNA"/>
</dbReference>
<feature type="compositionally biased region" description="Basic and acidic residues" evidence="2">
    <location>
        <begin position="241"/>
        <end position="250"/>
    </location>
</feature>
<gene>
    <name evidence="4" type="ORF">FK268_17760</name>
</gene>
<dbReference type="AlphaFoldDB" id="A0A5C5RJQ5"/>
<feature type="coiled-coil region" evidence="1">
    <location>
        <begin position="128"/>
        <end position="162"/>
    </location>
</feature>
<comment type="caution">
    <text evidence="4">The sequence shown here is derived from an EMBL/GenBank/DDBJ whole genome shotgun (WGS) entry which is preliminary data.</text>
</comment>
<accession>A0A5C5RJQ5</accession>
<name>A0A5C5RJQ5_9ACTN</name>
<evidence type="ECO:0000256" key="2">
    <source>
        <dbReference type="SAM" id="MobiDB-lite"/>
    </source>
</evidence>
<feature type="region of interest" description="Disordered" evidence="2">
    <location>
        <begin position="206"/>
        <end position="250"/>
    </location>
</feature>